<dbReference type="PATRIC" id="fig|66969.6.peg.1744"/>
<evidence type="ECO:0000313" key="2">
    <source>
        <dbReference type="EMBL" id="KTD78830.1"/>
    </source>
</evidence>
<accession>A0A0W1ABT9</accession>
<keyword evidence="1" id="KW-0732">Signal</keyword>
<dbReference type="EMBL" id="LNZB01000038">
    <property type="protein sequence ID" value="KTD78830.1"/>
    <property type="molecule type" value="Genomic_DNA"/>
</dbReference>
<evidence type="ECO:0000256" key="1">
    <source>
        <dbReference type="SAM" id="SignalP"/>
    </source>
</evidence>
<dbReference type="AlphaFoldDB" id="A0A0W1ABT9"/>
<keyword evidence="3" id="KW-1185">Reference proteome</keyword>
<feature type="chain" id="PRO_5006919593" evidence="1">
    <location>
        <begin position="31"/>
        <end position="89"/>
    </location>
</feature>
<organism evidence="2 3">
    <name type="scientific">Legionella waltersii</name>
    <dbReference type="NCBI Taxonomy" id="66969"/>
    <lineage>
        <taxon>Bacteria</taxon>
        <taxon>Pseudomonadati</taxon>
        <taxon>Pseudomonadota</taxon>
        <taxon>Gammaproteobacteria</taxon>
        <taxon>Legionellales</taxon>
        <taxon>Legionellaceae</taxon>
        <taxon>Legionella</taxon>
    </lineage>
</organism>
<dbReference type="STRING" id="66969.Lwal_1600"/>
<evidence type="ECO:0000313" key="3">
    <source>
        <dbReference type="Proteomes" id="UP000054729"/>
    </source>
</evidence>
<protein>
    <submittedName>
        <fullName evidence="2">Silver efflux pump</fullName>
    </submittedName>
</protein>
<sequence>MNTKKTASALVTAAALAFTTAPITSSLVYADDANSVACYGSNACKGQSACKTANNACKGQNSCKGKGMTMVDSEKTCTDAGGTTTESKS</sequence>
<proteinExistence type="predicted"/>
<comment type="caution">
    <text evidence="2">The sequence shown here is derived from an EMBL/GenBank/DDBJ whole genome shotgun (WGS) entry which is preliminary data.</text>
</comment>
<feature type="signal peptide" evidence="1">
    <location>
        <begin position="1"/>
        <end position="30"/>
    </location>
</feature>
<dbReference type="OrthoDB" id="5616300at2"/>
<dbReference type="RefSeq" id="WP_058480294.1">
    <property type="nucleotide sequence ID" value="NZ_CAAAIQ010000015.1"/>
</dbReference>
<name>A0A0W1ABT9_9GAMM</name>
<dbReference type="Proteomes" id="UP000054729">
    <property type="component" value="Unassembled WGS sequence"/>
</dbReference>
<reference evidence="2 3" key="1">
    <citation type="submission" date="2015-11" db="EMBL/GenBank/DDBJ databases">
        <title>Genomic analysis of 38 Legionella species identifies large and diverse effector repertoires.</title>
        <authorList>
            <person name="Burstein D."/>
            <person name="Amaro F."/>
            <person name="Zusman T."/>
            <person name="Lifshitz Z."/>
            <person name="Cohen O."/>
            <person name="Gilbert J.A."/>
            <person name="Pupko T."/>
            <person name="Shuman H.A."/>
            <person name="Segal G."/>
        </authorList>
    </citation>
    <scope>NUCLEOTIDE SEQUENCE [LARGE SCALE GENOMIC DNA]</scope>
    <source>
        <strain evidence="2 3">ATCC 51914</strain>
    </source>
</reference>
<gene>
    <name evidence="2" type="ORF">Lwal_1600</name>
</gene>